<reference evidence="2 3" key="1">
    <citation type="submission" date="2019-09" db="EMBL/GenBank/DDBJ databases">
        <title>Draft genome sequences of 48 bacterial type strains from the CCUG.</title>
        <authorList>
            <person name="Tunovic T."/>
            <person name="Pineiro-Iglesias B."/>
            <person name="Unosson C."/>
            <person name="Inganas E."/>
            <person name="Ohlen M."/>
            <person name="Cardew S."/>
            <person name="Jensie-Markopoulos S."/>
            <person name="Salva-Serra F."/>
            <person name="Jaen-Luchoro D."/>
            <person name="Karlsson R."/>
            <person name="Svensson-Stadler L."/>
            <person name="Chun J."/>
            <person name="Moore E."/>
        </authorList>
    </citation>
    <scope>NUCLEOTIDE SEQUENCE [LARGE SCALE GENOMIC DNA]</scope>
    <source>
        <strain evidence="2 3">CCUG 48643</strain>
    </source>
</reference>
<feature type="signal peptide" evidence="1">
    <location>
        <begin position="1"/>
        <end position="19"/>
    </location>
</feature>
<dbReference type="RefSeq" id="WP_137406600.1">
    <property type="nucleotide sequence ID" value="NZ_AP025467.1"/>
</dbReference>
<comment type="caution">
    <text evidence="2">The sequence shown here is derived from an EMBL/GenBank/DDBJ whole genome shotgun (WGS) entry which is preliminary data.</text>
</comment>
<dbReference type="AlphaFoldDB" id="A0A7V7NX66"/>
<evidence type="ECO:0000313" key="2">
    <source>
        <dbReference type="EMBL" id="KAB0482423.1"/>
    </source>
</evidence>
<evidence type="ECO:0000313" key="3">
    <source>
        <dbReference type="Proteomes" id="UP000423756"/>
    </source>
</evidence>
<accession>A0A7V7NX66</accession>
<feature type="chain" id="PRO_5031230216" evidence="1">
    <location>
        <begin position="20"/>
        <end position="144"/>
    </location>
</feature>
<dbReference type="EMBL" id="VZPX01000004">
    <property type="protein sequence ID" value="KAB0482423.1"/>
    <property type="molecule type" value="Genomic_DNA"/>
</dbReference>
<dbReference type="GeneID" id="77344657"/>
<protein>
    <submittedName>
        <fullName evidence="2">Uncharacterized protein</fullName>
    </submittedName>
</protein>
<proteinExistence type="predicted"/>
<sequence>MKRILLTLLLVITSINAYADVEVNPVTSEYQKIADLMETNRYLALTLLIMNTNTAKACDLVASYETLLNHDSVTAVTDSIRKKDGLDGSQEQQKLINNATYHVCIEELGAQIEVIRTNFDEIEARWKDYELKYFGSDRKVDGSQ</sequence>
<keyword evidence="1" id="KW-0732">Signal</keyword>
<organism evidence="2 3">
    <name type="scientific">Vibrio chagasii</name>
    <dbReference type="NCBI Taxonomy" id="170679"/>
    <lineage>
        <taxon>Bacteria</taxon>
        <taxon>Pseudomonadati</taxon>
        <taxon>Pseudomonadota</taxon>
        <taxon>Gammaproteobacteria</taxon>
        <taxon>Vibrionales</taxon>
        <taxon>Vibrionaceae</taxon>
        <taxon>Vibrio</taxon>
    </lineage>
</organism>
<name>A0A7V7NX66_9VIBR</name>
<gene>
    <name evidence="2" type="ORF">F7Q91_03170</name>
</gene>
<dbReference type="Proteomes" id="UP000423756">
    <property type="component" value="Unassembled WGS sequence"/>
</dbReference>
<evidence type="ECO:0000256" key="1">
    <source>
        <dbReference type="SAM" id="SignalP"/>
    </source>
</evidence>